<dbReference type="InterPro" id="IPR025110">
    <property type="entry name" value="AMP-bd_C"/>
</dbReference>
<dbReference type="SUPFAM" id="SSF56801">
    <property type="entry name" value="Acetyl-CoA synthetase-like"/>
    <property type="match status" value="1"/>
</dbReference>
<dbReference type="Pfam" id="PF00501">
    <property type="entry name" value="AMP-binding"/>
    <property type="match status" value="1"/>
</dbReference>
<dbReference type="Pfam" id="PF13193">
    <property type="entry name" value="AMP-binding_C"/>
    <property type="match status" value="1"/>
</dbReference>
<dbReference type="InterPro" id="IPR045851">
    <property type="entry name" value="AMP-bd_C_sf"/>
</dbReference>
<organism evidence="3">
    <name type="scientific">freshwater metagenome</name>
    <dbReference type="NCBI Taxonomy" id="449393"/>
    <lineage>
        <taxon>unclassified sequences</taxon>
        <taxon>metagenomes</taxon>
        <taxon>ecological metagenomes</taxon>
    </lineage>
</organism>
<dbReference type="PANTHER" id="PTHR43767:SF1">
    <property type="entry name" value="NONRIBOSOMAL PEPTIDE SYNTHASE PES1 (EUROFUNG)-RELATED"/>
    <property type="match status" value="1"/>
</dbReference>
<feature type="domain" description="AMP-dependent synthetase/ligase" evidence="1">
    <location>
        <begin position="13"/>
        <end position="376"/>
    </location>
</feature>
<dbReference type="AlphaFoldDB" id="A0A6J6EMZ3"/>
<dbReference type="InterPro" id="IPR020845">
    <property type="entry name" value="AMP-binding_CS"/>
</dbReference>
<reference evidence="3" key="1">
    <citation type="submission" date="2020-05" db="EMBL/GenBank/DDBJ databases">
        <authorList>
            <person name="Chiriac C."/>
            <person name="Salcher M."/>
            <person name="Ghai R."/>
            <person name="Kavagutti S V."/>
        </authorList>
    </citation>
    <scope>NUCLEOTIDE SEQUENCE</scope>
</reference>
<dbReference type="InterPro" id="IPR050237">
    <property type="entry name" value="ATP-dep_AMP-bd_enzyme"/>
</dbReference>
<evidence type="ECO:0000259" key="1">
    <source>
        <dbReference type="Pfam" id="PF00501"/>
    </source>
</evidence>
<name>A0A6J6EMZ3_9ZZZZ</name>
<gene>
    <name evidence="3" type="ORF">UFOPK1493_02707</name>
</gene>
<dbReference type="InterPro" id="IPR000873">
    <property type="entry name" value="AMP-dep_synth/lig_dom"/>
</dbReference>
<evidence type="ECO:0000313" key="3">
    <source>
        <dbReference type="EMBL" id="CAB4575883.1"/>
    </source>
</evidence>
<proteinExistence type="predicted"/>
<dbReference type="Gene3D" id="3.40.50.12780">
    <property type="entry name" value="N-terminal domain of ligase-like"/>
    <property type="match status" value="1"/>
</dbReference>
<sequence>MDELIYPRLLLTAAARRTDRPAFVDDDGTTERLADHVDRSLRLADAHRRHLGLSRDDRYAVLAGNSRWYVNLWHAAFLGGGVVNPLNTRLAPAELAFILRDSGSKVLYVDAAFAPLAAQLREQVPSIEHVVLIGPGDDLPVDARLDDLAAGGDPVVVDVGEDDLTVLMYTGGTTGLPKGVLHTQRTNTLNVYRMGFMFGFFTERSTFLNATPMFHAGGAMGTMGMPCSGGTTVIHGAFDPARLIADVERYEVTHTGLVPTMIGMVVNHPTFDPARFASLRMMGYGASPMPTAVLDALRTHLPHVALTQTYGMTEACAVVTCLTAEDHRRSDHVLRSAGRAAPGVELTVRDANGDPVPNGEVGEVWAKAGSFSVGYLGRPEETAAAFVNGWYHTGDAGYLDDEQYLYLVDRTKDMIVTGGENVYSSEVENALSTHPAVLQVAVIGIPSERWGEQVHAVVVPRPGSAVTEDELIAHARGLIAGFKVPKSVELRAEPLPLSGAMKVLKRELRAPYWDGRDRAID</sequence>
<dbReference type="InterPro" id="IPR042099">
    <property type="entry name" value="ANL_N_sf"/>
</dbReference>
<dbReference type="GO" id="GO:0016878">
    <property type="term" value="F:acid-thiol ligase activity"/>
    <property type="evidence" value="ECO:0007669"/>
    <property type="project" value="UniProtKB-ARBA"/>
</dbReference>
<evidence type="ECO:0000259" key="2">
    <source>
        <dbReference type="Pfam" id="PF13193"/>
    </source>
</evidence>
<dbReference type="Gene3D" id="3.30.300.30">
    <property type="match status" value="1"/>
</dbReference>
<feature type="domain" description="AMP-binding enzyme C-terminal" evidence="2">
    <location>
        <begin position="426"/>
        <end position="499"/>
    </location>
</feature>
<protein>
    <submittedName>
        <fullName evidence="3">Unannotated protein</fullName>
    </submittedName>
</protein>
<accession>A0A6J6EMZ3</accession>
<dbReference type="EMBL" id="CAEZSR010000120">
    <property type="protein sequence ID" value="CAB4575883.1"/>
    <property type="molecule type" value="Genomic_DNA"/>
</dbReference>
<dbReference type="PROSITE" id="PS00455">
    <property type="entry name" value="AMP_BINDING"/>
    <property type="match status" value="1"/>
</dbReference>
<dbReference type="PANTHER" id="PTHR43767">
    <property type="entry name" value="LONG-CHAIN-FATTY-ACID--COA LIGASE"/>
    <property type="match status" value="1"/>
</dbReference>